<dbReference type="PANTHER" id="PTHR10788:SF15">
    <property type="entry name" value="TREHALOSE SYNTHASE COMPLEX REGULATORY SUBUNIT TPS3-RELATED"/>
    <property type="match status" value="1"/>
</dbReference>
<gene>
    <name evidence="2" type="ORF">HK103_004879</name>
</gene>
<dbReference type="Pfam" id="PF00982">
    <property type="entry name" value="Glyco_transf_20"/>
    <property type="match status" value="1"/>
</dbReference>
<accession>A0AAD5Y871</accession>
<comment type="similarity">
    <text evidence="1">In the N-terminal section; belongs to the glycosyltransferase 20 family.</text>
</comment>
<dbReference type="AlphaFoldDB" id="A0AAD5Y871"/>
<evidence type="ECO:0000313" key="3">
    <source>
        <dbReference type="Proteomes" id="UP001210925"/>
    </source>
</evidence>
<dbReference type="PANTHER" id="PTHR10788">
    <property type="entry name" value="TREHALOSE-6-PHOSPHATE SYNTHASE"/>
    <property type="match status" value="1"/>
</dbReference>
<dbReference type="NCBIfam" id="TIGR00685">
    <property type="entry name" value="T6PP"/>
    <property type="match status" value="1"/>
</dbReference>
<reference evidence="2" key="1">
    <citation type="submission" date="2020-05" db="EMBL/GenBank/DDBJ databases">
        <title>Phylogenomic resolution of chytrid fungi.</title>
        <authorList>
            <person name="Stajich J.E."/>
            <person name="Amses K."/>
            <person name="Simmons R."/>
            <person name="Seto K."/>
            <person name="Myers J."/>
            <person name="Bonds A."/>
            <person name="Quandt C.A."/>
            <person name="Barry K."/>
            <person name="Liu P."/>
            <person name="Grigoriev I."/>
            <person name="Longcore J.E."/>
            <person name="James T.Y."/>
        </authorList>
    </citation>
    <scope>NUCLEOTIDE SEQUENCE</scope>
    <source>
        <strain evidence="2">PLAUS21</strain>
    </source>
</reference>
<dbReference type="CDD" id="cd03788">
    <property type="entry name" value="GT20_TPS"/>
    <property type="match status" value="1"/>
</dbReference>
<dbReference type="SUPFAM" id="SSF53756">
    <property type="entry name" value="UDP-Glycosyltransferase/glycogen phosphorylase"/>
    <property type="match status" value="1"/>
</dbReference>
<name>A0AAD5Y871_9FUNG</name>
<dbReference type="GO" id="GO:0004805">
    <property type="term" value="F:trehalose-phosphatase activity"/>
    <property type="evidence" value="ECO:0007669"/>
    <property type="project" value="TreeGrafter"/>
</dbReference>
<dbReference type="InterPro" id="IPR036412">
    <property type="entry name" value="HAD-like_sf"/>
</dbReference>
<dbReference type="Gene3D" id="3.40.50.1000">
    <property type="entry name" value="HAD superfamily/HAD-like"/>
    <property type="match status" value="2"/>
</dbReference>
<proteinExistence type="inferred from homology"/>
<dbReference type="InterPro" id="IPR003337">
    <property type="entry name" value="Trehalose_PPase"/>
</dbReference>
<comment type="caution">
    <text evidence="2">The sequence shown here is derived from an EMBL/GenBank/DDBJ whole genome shotgun (WGS) entry which is preliminary data.</text>
</comment>
<dbReference type="InterPro" id="IPR001830">
    <property type="entry name" value="Glyco_trans_20"/>
</dbReference>
<dbReference type="InterPro" id="IPR023214">
    <property type="entry name" value="HAD_sf"/>
</dbReference>
<dbReference type="Proteomes" id="UP001210925">
    <property type="component" value="Unassembled WGS sequence"/>
</dbReference>
<dbReference type="GO" id="GO:0005992">
    <property type="term" value="P:trehalose biosynthetic process"/>
    <property type="evidence" value="ECO:0007669"/>
    <property type="project" value="InterPro"/>
</dbReference>
<dbReference type="GO" id="GO:0005829">
    <property type="term" value="C:cytosol"/>
    <property type="evidence" value="ECO:0007669"/>
    <property type="project" value="TreeGrafter"/>
</dbReference>
<organism evidence="2 3">
    <name type="scientific">Boothiomyces macroporosus</name>
    <dbReference type="NCBI Taxonomy" id="261099"/>
    <lineage>
        <taxon>Eukaryota</taxon>
        <taxon>Fungi</taxon>
        <taxon>Fungi incertae sedis</taxon>
        <taxon>Chytridiomycota</taxon>
        <taxon>Chytridiomycota incertae sedis</taxon>
        <taxon>Chytridiomycetes</taxon>
        <taxon>Rhizophydiales</taxon>
        <taxon>Terramycetaceae</taxon>
        <taxon>Boothiomyces</taxon>
    </lineage>
</organism>
<keyword evidence="3" id="KW-1185">Reference proteome</keyword>
<protein>
    <submittedName>
        <fullName evidence="2">Uncharacterized protein</fullName>
    </submittedName>
</protein>
<dbReference type="SUPFAM" id="SSF56784">
    <property type="entry name" value="HAD-like"/>
    <property type="match status" value="1"/>
</dbReference>
<evidence type="ECO:0000313" key="2">
    <source>
        <dbReference type="EMBL" id="KAJ3257181.1"/>
    </source>
</evidence>
<sequence length="820" mass="94689">MYKEKRVLVASLFLPITTTNTLRKKQSFRKQIPISPVSFEKTNNGNPGLYNAVCSLDLDCIWIGTIVGLNKDQETESKLNRYNAKPVILTDQEHDGHYNQFCKQVLWKPFHYQFSDDLTITRIQKSWNYYKIVNQKFADVIIANYREGDLIWINDYHLMLVPEMVRKVLPKATIGFFLHIPFPSSEIFRCLSMRKELLRGLLGADLIGFQIYSFMRHFLMTCSRLLGLDSNPKAILMDDSRVAVGSFPIGIDLKSLKEKRAHPEVAKLVASLLEKYKGQYVLIGRDKNDQVKGVDHKLLAFERFLEDHPEFHGKVVLIQVSLSTATENEEQSNVDHLVSRINSRFGSIGYIPVVYLHQDISFHHYLALLTMADACLITSLRDGMNLTSHEYVICQEEKKSPLIISEFAGTYGNFGAALRVNPWNHKEVSEAIYEALTMNEEDKAYRWKMLNSYIATNTAQQYVDSFLGDLITAHEENIQAASTSIPFLPFEWARREYYKSNKRILFMDDEGTLTTPQVTNHFNDFQKDKKQMFQLLTQLCKDEKNHVYLMSSRTRADLEEYLAIPRLGISAESGCFVRFPDRTHWETLHKEVDMTWRKKVMEVRTPGSFIEEKEIGIAWHYGFADQKYGEWQAQECQNHISNTLQTFPIHILSRKHCIEVYLRNVSKATAVRRILQHHQGKNRRHSFQAELQSPTIDISQYSVTSFASSTASFDFSNTQICDFILAIGNDRTDEYMFEYLNKLITKRLESQKSQYFDDEKDNCSITSYAESNKSEYTVSNALLQQICCITCTVGCKSSNAKWHVSNISEMIQGVETLLKI</sequence>
<dbReference type="Gene3D" id="3.40.50.2000">
    <property type="entry name" value="Glycogen Phosphorylase B"/>
    <property type="match status" value="2"/>
</dbReference>
<evidence type="ECO:0000256" key="1">
    <source>
        <dbReference type="ARBA" id="ARBA00005409"/>
    </source>
</evidence>
<dbReference type="GO" id="GO:0003825">
    <property type="term" value="F:alpha,alpha-trehalose-phosphate synthase (UDP-forming) activity"/>
    <property type="evidence" value="ECO:0007669"/>
    <property type="project" value="TreeGrafter"/>
</dbReference>
<dbReference type="Pfam" id="PF02358">
    <property type="entry name" value="Trehalose_PPase"/>
    <property type="match status" value="1"/>
</dbReference>
<dbReference type="EMBL" id="JADGKB010000041">
    <property type="protein sequence ID" value="KAJ3257181.1"/>
    <property type="molecule type" value="Genomic_DNA"/>
</dbReference>
<dbReference type="FunFam" id="3.40.50.2000:FF:000036">
    <property type="entry name" value="Alpha,alpha-trehalose-phosphate synthase subunit Tps2"/>
    <property type="match status" value="1"/>
</dbReference>
<dbReference type="GO" id="GO:0005946">
    <property type="term" value="C:alpha,alpha-trehalose-phosphate synthase complex (UDP-forming)"/>
    <property type="evidence" value="ECO:0007669"/>
    <property type="project" value="TreeGrafter"/>
</dbReference>